<dbReference type="InterPro" id="IPR026021">
    <property type="entry name" value="YdjA-like"/>
</dbReference>
<keyword evidence="3" id="KW-0285">Flavoprotein</keyword>
<protein>
    <submittedName>
        <fullName evidence="9">Nitroreductase</fullName>
    </submittedName>
</protein>
<evidence type="ECO:0000256" key="6">
    <source>
        <dbReference type="ARBA" id="ARBA00023002"/>
    </source>
</evidence>
<comment type="caution">
    <text evidence="9">The sequence shown here is derived from an EMBL/GenBank/DDBJ whole genome shotgun (WGS) entry which is preliminary data.</text>
</comment>
<dbReference type="InterPro" id="IPR000415">
    <property type="entry name" value="Nitroreductase-like"/>
</dbReference>
<comment type="cofactor">
    <cofactor evidence="1">
        <name>FMN</name>
        <dbReference type="ChEBI" id="CHEBI:58210"/>
    </cofactor>
</comment>
<keyword evidence="6" id="KW-0560">Oxidoreductase</keyword>
<name>A0ABU1TFR2_9SPHI</name>
<evidence type="ECO:0000313" key="10">
    <source>
        <dbReference type="Proteomes" id="UP001247620"/>
    </source>
</evidence>
<dbReference type="EMBL" id="JAVDUU010000004">
    <property type="protein sequence ID" value="MDR6944262.1"/>
    <property type="molecule type" value="Genomic_DNA"/>
</dbReference>
<dbReference type="InterPro" id="IPR029479">
    <property type="entry name" value="Nitroreductase"/>
</dbReference>
<comment type="similarity">
    <text evidence="2">Belongs to the nitroreductase family.</text>
</comment>
<evidence type="ECO:0000256" key="3">
    <source>
        <dbReference type="ARBA" id="ARBA00022630"/>
    </source>
</evidence>
<keyword evidence="4" id="KW-0288">FMN</keyword>
<evidence type="ECO:0000256" key="1">
    <source>
        <dbReference type="ARBA" id="ARBA00001917"/>
    </source>
</evidence>
<evidence type="ECO:0000259" key="8">
    <source>
        <dbReference type="Pfam" id="PF00881"/>
    </source>
</evidence>
<reference evidence="9 10" key="1">
    <citation type="submission" date="2023-07" db="EMBL/GenBank/DDBJ databases">
        <title>Sorghum-associated microbial communities from plants grown in Nebraska, USA.</title>
        <authorList>
            <person name="Schachtman D."/>
        </authorList>
    </citation>
    <scope>NUCLEOTIDE SEQUENCE [LARGE SCALE GENOMIC DNA]</scope>
    <source>
        <strain evidence="9 10">3262</strain>
    </source>
</reference>
<keyword evidence="10" id="KW-1185">Reference proteome</keyword>
<keyword evidence="5" id="KW-0521">NADP</keyword>
<dbReference type="PANTHER" id="PTHR43821">
    <property type="entry name" value="NAD(P)H NITROREDUCTASE YDJA-RELATED"/>
    <property type="match status" value="1"/>
</dbReference>
<organism evidence="9 10">
    <name type="scientific">Mucilaginibacter pocheonensis</name>
    <dbReference type="NCBI Taxonomy" id="398050"/>
    <lineage>
        <taxon>Bacteria</taxon>
        <taxon>Pseudomonadati</taxon>
        <taxon>Bacteroidota</taxon>
        <taxon>Sphingobacteriia</taxon>
        <taxon>Sphingobacteriales</taxon>
        <taxon>Sphingobacteriaceae</taxon>
        <taxon>Mucilaginibacter</taxon>
    </lineage>
</organism>
<dbReference type="InterPro" id="IPR052530">
    <property type="entry name" value="NAD(P)H_nitroreductase"/>
</dbReference>
<keyword evidence="7" id="KW-0520">NAD</keyword>
<evidence type="ECO:0000256" key="7">
    <source>
        <dbReference type="ARBA" id="ARBA00023027"/>
    </source>
</evidence>
<dbReference type="CDD" id="cd02135">
    <property type="entry name" value="YdjA-like"/>
    <property type="match status" value="1"/>
</dbReference>
<accession>A0ABU1TFR2</accession>
<dbReference type="RefSeq" id="WP_310100001.1">
    <property type="nucleotide sequence ID" value="NZ_JAVDUU010000004.1"/>
</dbReference>
<feature type="domain" description="Nitroreductase" evidence="8">
    <location>
        <begin position="13"/>
        <end position="172"/>
    </location>
</feature>
<proteinExistence type="inferred from homology"/>
<dbReference type="Pfam" id="PF00881">
    <property type="entry name" value="Nitroreductase"/>
    <property type="match status" value="1"/>
</dbReference>
<evidence type="ECO:0000256" key="2">
    <source>
        <dbReference type="ARBA" id="ARBA00007118"/>
    </source>
</evidence>
<dbReference type="SUPFAM" id="SSF55469">
    <property type="entry name" value="FMN-dependent nitroreductase-like"/>
    <property type="match status" value="1"/>
</dbReference>
<dbReference type="Proteomes" id="UP001247620">
    <property type="component" value="Unassembled WGS sequence"/>
</dbReference>
<evidence type="ECO:0000256" key="4">
    <source>
        <dbReference type="ARBA" id="ARBA00022643"/>
    </source>
</evidence>
<evidence type="ECO:0000313" key="9">
    <source>
        <dbReference type="EMBL" id="MDR6944262.1"/>
    </source>
</evidence>
<sequence>MNSTTFATISNIIKTRRSTKPAMMSGHKIPNGHIAALLELADWAPTHGYTEPWRFIVYENPAEFCLQHAEIYKQSVDNENFNEVTYSNLQHQGDKVSHIVLAVMKRGDLPKIPPFEELAAVSSAIQNILLGATALNMASFWSTGGAILKPGMKEFLQLREEDNILGALYLGYADLLPEGKRNTPLEEKIKWIK</sequence>
<gene>
    <name evidence="9" type="ORF">J2W55_004122</name>
</gene>
<dbReference type="PANTHER" id="PTHR43821:SF1">
    <property type="entry name" value="NAD(P)H NITROREDUCTASE YDJA-RELATED"/>
    <property type="match status" value="1"/>
</dbReference>
<dbReference type="Gene3D" id="3.40.109.10">
    <property type="entry name" value="NADH Oxidase"/>
    <property type="match status" value="1"/>
</dbReference>
<evidence type="ECO:0000256" key="5">
    <source>
        <dbReference type="ARBA" id="ARBA00022857"/>
    </source>
</evidence>